<dbReference type="Proteomes" id="UP000182800">
    <property type="component" value="Unassembled WGS sequence"/>
</dbReference>
<comment type="caution">
    <text evidence="1">The sequence shown here is derived from an EMBL/GenBank/DDBJ whole genome shotgun (WGS) entry which is preliminary data.</text>
</comment>
<reference evidence="1 2" key="1">
    <citation type="submission" date="2016-08" db="EMBL/GenBank/DDBJ databases">
        <authorList>
            <person name="Varghese N."/>
            <person name="Submissions Spin"/>
        </authorList>
    </citation>
    <scope>NUCLEOTIDE SEQUENCE [LARGE SCALE GENOMIC DNA]</scope>
    <source>
        <strain evidence="1 2">HL-109</strain>
    </source>
</reference>
<protein>
    <submittedName>
        <fullName evidence="1">Uncharacterized protein</fullName>
    </submittedName>
</protein>
<sequence length="71" mass="7630">MAHPLRNMMHRNMVATMRNGLLGAFKSPNIIAEGLAAHRIALDAPARVVSVSVPVGVPIDEMICEAHLFLG</sequence>
<name>A0ABY0KB98_9HYPH</name>
<gene>
    <name evidence="1" type="ORF">GA0071312_2570</name>
</gene>
<proteinExistence type="predicted"/>
<accession>A0ABY0KB98</accession>
<keyword evidence="2" id="KW-1185">Reference proteome</keyword>
<evidence type="ECO:0000313" key="1">
    <source>
        <dbReference type="EMBL" id="SCC81617.1"/>
    </source>
</evidence>
<evidence type="ECO:0000313" key="2">
    <source>
        <dbReference type="Proteomes" id="UP000182800"/>
    </source>
</evidence>
<organism evidence="1 2">
    <name type="scientific">Saliniramus fredricksonii</name>
    <dbReference type="NCBI Taxonomy" id="1653334"/>
    <lineage>
        <taxon>Bacteria</taxon>
        <taxon>Pseudomonadati</taxon>
        <taxon>Pseudomonadota</taxon>
        <taxon>Alphaproteobacteria</taxon>
        <taxon>Hyphomicrobiales</taxon>
        <taxon>Salinarimonadaceae</taxon>
        <taxon>Saliniramus</taxon>
    </lineage>
</organism>
<dbReference type="EMBL" id="FMBM01000002">
    <property type="protein sequence ID" value="SCC81617.1"/>
    <property type="molecule type" value="Genomic_DNA"/>
</dbReference>